<dbReference type="OrthoDB" id="2724739at2"/>
<keyword evidence="1" id="KW-1133">Transmembrane helix</keyword>
<dbReference type="GO" id="GO:0008800">
    <property type="term" value="F:beta-lactamase activity"/>
    <property type="evidence" value="ECO:0007669"/>
    <property type="project" value="UniProtKB-EC"/>
</dbReference>
<dbReference type="InterPro" id="IPR050767">
    <property type="entry name" value="Sel1_AlgK"/>
</dbReference>
<keyword evidence="2" id="KW-0378">Hydrolase</keyword>
<organism evidence="2 3">
    <name type="scientific">Anaerobutyricum hallii</name>
    <dbReference type="NCBI Taxonomy" id="39488"/>
    <lineage>
        <taxon>Bacteria</taxon>
        <taxon>Bacillati</taxon>
        <taxon>Bacillota</taxon>
        <taxon>Clostridia</taxon>
        <taxon>Lachnospirales</taxon>
        <taxon>Lachnospiraceae</taxon>
        <taxon>Anaerobutyricum</taxon>
    </lineage>
</organism>
<dbReference type="Proteomes" id="UP000095390">
    <property type="component" value="Unassembled WGS sequence"/>
</dbReference>
<dbReference type="PANTHER" id="PTHR11102">
    <property type="entry name" value="SEL-1-LIKE PROTEIN"/>
    <property type="match status" value="1"/>
</dbReference>
<dbReference type="InterPro" id="IPR009000">
    <property type="entry name" value="Transl_B-barrel_sf"/>
</dbReference>
<gene>
    <name evidence="2" type="primary">hcpC_1</name>
    <name evidence="2" type="ORF">ERS852578_00196</name>
</gene>
<dbReference type="SUPFAM" id="SSF50447">
    <property type="entry name" value="Translation proteins"/>
    <property type="match status" value="1"/>
</dbReference>
<dbReference type="PANTHER" id="PTHR11102:SF160">
    <property type="entry name" value="ERAD-ASSOCIATED E3 UBIQUITIN-PROTEIN LIGASE COMPONENT HRD3"/>
    <property type="match status" value="1"/>
</dbReference>
<keyword evidence="1" id="KW-0812">Transmembrane</keyword>
<dbReference type="Gene3D" id="2.40.30.10">
    <property type="entry name" value="Translation factors"/>
    <property type="match status" value="1"/>
</dbReference>
<dbReference type="InterPro" id="IPR006597">
    <property type="entry name" value="Sel1-like"/>
</dbReference>
<protein>
    <submittedName>
        <fullName evidence="2">Putative beta-lactamase hcpC</fullName>
        <ecNumber evidence="2">3.5.2.6</ecNumber>
    </submittedName>
</protein>
<dbReference type="SMART" id="SM00671">
    <property type="entry name" value="SEL1"/>
    <property type="match status" value="9"/>
</dbReference>
<evidence type="ECO:0000313" key="3">
    <source>
        <dbReference type="Proteomes" id="UP000095390"/>
    </source>
</evidence>
<reference evidence="2 3" key="1">
    <citation type="submission" date="2015-09" db="EMBL/GenBank/DDBJ databases">
        <authorList>
            <consortium name="Pathogen Informatics"/>
        </authorList>
    </citation>
    <scope>NUCLEOTIDE SEQUENCE [LARGE SCALE GENOMIC DNA]</scope>
    <source>
        <strain evidence="2 3">2789STDY5834966</strain>
    </source>
</reference>
<dbReference type="EMBL" id="CYYC01000002">
    <property type="protein sequence ID" value="CUM78291.1"/>
    <property type="molecule type" value="Genomic_DNA"/>
</dbReference>
<keyword evidence="1" id="KW-0472">Membrane</keyword>
<evidence type="ECO:0000256" key="1">
    <source>
        <dbReference type="SAM" id="Phobius"/>
    </source>
</evidence>
<evidence type="ECO:0000313" key="2">
    <source>
        <dbReference type="EMBL" id="CUM78291.1"/>
    </source>
</evidence>
<dbReference type="AlphaFoldDB" id="A0A173RK99"/>
<proteinExistence type="predicted"/>
<dbReference type="EC" id="3.5.2.6" evidence="2"/>
<dbReference type="InterPro" id="IPR011990">
    <property type="entry name" value="TPR-like_helical_dom_sf"/>
</dbReference>
<dbReference type="Pfam" id="PF08238">
    <property type="entry name" value="Sel1"/>
    <property type="match status" value="9"/>
</dbReference>
<dbReference type="SUPFAM" id="SSF81901">
    <property type="entry name" value="HCP-like"/>
    <property type="match status" value="2"/>
</dbReference>
<dbReference type="Gene3D" id="1.25.40.10">
    <property type="entry name" value="Tetratricopeptide repeat domain"/>
    <property type="match status" value="2"/>
</dbReference>
<sequence>MAEEKSFEMTVSKVLQIQGGRIVACGKISKGSLAKGDEVYLDKADGSAWKICIAGIENNRKLVEKISEGNEVGLLLSATGFSKENVNVGDVLYKETTNANDSESDFFSEIFGINDAEEKTETSKESFVDDISADFIKKAKEAEQKKDYKLALEHYLKASDYGDSAEAQCQIGEYYYNVFQEEEGYEADGLSDEQCLDKAIEYYQKAAEKGNKHAEYKLYETFFDKGEKEKAFKMLEESAESGNLESQNMLGTCKTFERFGMEINEEEGVKWYRMAAEQGYAEAQCNLAFCYKRGIGVEPDMEEAYKWYKIAAEQGYPEGQDELGNCYELGIGVEENPEEAYKWYRKAAEQGDADAQCDVGDCYKDGIGVEVDFYQTIEWYTKALEQGEARAQYFIGYCYEMGDGMEENKEMAYNLYQKAAEQGYANAQYRLGLCYEHGRGTEIDVEKAYAYYKIAADNMVPAPLACMKIANAYYSQIDSGLDAIGRTSAMVAASVLIPITSFITIPAALFGSSAVRASKKKKFLATEAGKDMMKYYYIAADRGNEEAKEKIEELSQYL</sequence>
<dbReference type="RefSeq" id="WP_055182084.1">
    <property type="nucleotide sequence ID" value="NZ_CYYC01000002.1"/>
</dbReference>
<feature type="transmembrane region" description="Helical" evidence="1">
    <location>
        <begin position="489"/>
        <end position="511"/>
    </location>
</feature>
<name>A0A173RK99_9FIRM</name>
<accession>A0A173RK99</accession>